<evidence type="ECO:0000256" key="2">
    <source>
        <dbReference type="SAM" id="SignalP"/>
    </source>
</evidence>
<dbReference type="STRING" id="315423.SAMN04488020_102511"/>
<reference evidence="4 5" key="1">
    <citation type="submission" date="2017-03" db="EMBL/GenBank/DDBJ databases">
        <authorList>
            <person name="Afonso C.L."/>
            <person name="Miller P.J."/>
            <person name="Scott M.A."/>
            <person name="Spackman E."/>
            <person name="Goraichik I."/>
            <person name="Dimitrov K.M."/>
            <person name="Suarez D.L."/>
            <person name="Swayne D.E."/>
        </authorList>
    </citation>
    <scope>NUCLEOTIDE SEQUENCE [LARGE SCALE GENOMIC DNA]</scope>
    <source>
        <strain evidence="4 5">CECT 7066</strain>
    </source>
</reference>
<evidence type="ECO:0000256" key="1">
    <source>
        <dbReference type="ARBA" id="ARBA00009387"/>
    </source>
</evidence>
<accession>A0A1Y5RRU0</accession>
<proteinExistence type="inferred from homology"/>
<dbReference type="RefSeq" id="WP_085852819.1">
    <property type="nucleotide sequence ID" value="NZ_FOPF01000002.1"/>
</dbReference>
<dbReference type="EMBL" id="FWFV01000002">
    <property type="protein sequence ID" value="SLN22913.1"/>
    <property type="molecule type" value="Genomic_DNA"/>
</dbReference>
<dbReference type="AlphaFoldDB" id="A0A1Y5RRU0"/>
<gene>
    <name evidence="4" type="ORF">PAM7066_00770</name>
</gene>
<dbReference type="Pfam" id="PF01464">
    <property type="entry name" value="SLT"/>
    <property type="match status" value="1"/>
</dbReference>
<name>A0A1Y5RRU0_9RHOB</name>
<feature type="domain" description="Transglycosylase SLT" evidence="3">
    <location>
        <begin position="78"/>
        <end position="150"/>
    </location>
</feature>
<organism evidence="4 5">
    <name type="scientific">Palleronia marisminoris</name>
    <dbReference type="NCBI Taxonomy" id="315423"/>
    <lineage>
        <taxon>Bacteria</taxon>
        <taxon>Pseudomonadati</taxon>
        <taxon>Pseudomonadota</taxon>
        <taxon>Alphaproteobacteria</taxon>
        <taxon>Rhodobacterales</taxon>
        <taxon>Roseobacteraceae</taxon>
        <taxon>Palleronia</taxon>
    </lineage>
</organism>
<evidence type="ECO:0000259" key="3">
    <source>
        <dbReference type="Pfam" id="PF01464"/>
    </source>
</evidence>
<dbReference type="InterPro" id="IPR008258">
    <property type="entry name" value="Transglycosylase_SLT_dom_1"/>
</dbReference>
<evidence type="ECO:0000313" key="5">
    <source>
        <dbReference type="Proteomes" id="UP000193870"/>
    </source>
</evidence>
<dbReference type="InterPro" id="IPR023346">
    <property type="entry name" value="Lysozyme-like_dom_sf"/>
</dbReference>
<feature type="chain" id="PRO_5010987207" evidence="2">
    <location>
        <begin position="20"/>
        <end position="193"/>
    </location>
</feature>
<dbReference type="PROSITE" id="PS51257">
    <property type="entry name" value="PROKAR_LIPOPROTEIN"/>
    <property type="match status" value="1"/>
</dbReference>
<protein>
    <submittedName>
        <fullName evidence="4">Transglycosylase SLT domain protein</fullName>
    </submittedName>
</protein>
<keyword evidence="2" id="KW-0732">Signal</keyword>
<dbReference type="OrthoDB" id="5763339at2"/>
<dbReference type="SUPFAM" id="SSF53955">
    <property type="entry name" value="Lysozyme-like"/>
    <property type="match status" value="1"/>
</dbReference>
<dbReference type="Gene3D" id="1.10.530.10">
    <property type="match status" value="1"/>
</dbReference>
<sequence>MRFITVLLACAGLSACVTTAPEADATAGTVPTMRWDFRPDAGTWTEGTLNALESHGAALPAMIPVDIAEWCPDYANKTEEERAAFWAGLFSALAKHESTWRPEAVGGGGSWFGLVQISPSTARAYGCAATTGSALKNPVANLSCGVRIAAAQVTKRGSVNTGMRDWGPFHSSSKRAEMAAWTRAQPYCKAPTA</sequence>
<keyword evidence="5" id="KW-1185">Reference proteome</keyword>
<evidence type="ECO:0000313" key="4">
    <source>
        <dbReference type="EMBL" id="SLN22913.1"/>
    </source>
</evidence>
<dbReference type="Proteomes" id="UP000193870">
    <property type="component" value="Unassembled WGS sequence"/>
</dbReference>
<feature type="signal peptide" evidence="2">
    <location>
        <begin position="1"/>
        <end position="19"/>
    </location>
</feature>
<comment type="similarity">
    <text evidence="1">Belongs to the virb1 family.</text>
</comment>